<organism evidence="1 2">
    <name type="scientific">Chitinophaga eiseniae</name>
    <dbReference type="NCBI Taxonomy" id="634771"/>
    <lineage>
        <taxon>Bacteria</taxon>
        <taxon>Pseudomonadati</taxon>
        <taxon>Bacteroidota</taxon>
        <taxon>Chitinophagia</taxon>
        <taxon>Chitinophagales</taxon>
        <taxon>Chitinophagaceae</taxon>
        <taxon>Chitinophaga</taxon>
    </lineage>
</organism>
<gene>
    <name evidence="1" type="ORF">SAMN04488128_1024</name>
</gene>
<keyword evidence="2" id="KW-1185">Reference proteome</keyword>
<evidence type="ECO:0000313" key="2">
    <source>
        <dbReference type="Proteomes" id="UP000190367"/>
    </source>
</evidence>
<name>A0A1T4PU40_9BACT</name>
<accession>A0A1T4PU40</accession>
<sequence>MSAFSFESIDSLFAGWRGQVSNLFLDDLSKIQTFID</sequence>
<protein>
    <submittedName>
        <fullName evidence="1">Uncharacterized protein</fullName>
    </submittedName>
</protein>
<proteinExistence type="predicted"/>
<reference evidence="2" key="1">
    <citation type="submission" date="2017-02" db="EMBL/GenBank/DDBJ databases">
        <authorList>
            <person name="Varghese N."/>
            <person name="Submissions S."/>
        </authorList>
    </citation>
    <scope>NUCLEOTIDE SEQUENCE [LARGE SCALE GENOMIC DNA]</scope>
    <source>
        <strain evidence="2">DSM 22224</strain>
    </source>
</reference>
<dbReference type="EMBL" id="FUWZ01000002">
    <property type="protein sequence ID" value="SJZ95043.1"/>
    <property type="molecule type" value="Genomic_DNA"/>
</dbReference>
<dbReference type="Proteomes" id="UP000190367">
    <property type="component" value="Unassembled WGS sequence"/>
</dbReference>
<dbReference type="AlphaFoldDB" id="A0A1T4PU40"/>
<evidence type="ECO:0000313" key="1">
    <source>
        <dbReference type="EMBL" id="SJZ95043.1"/>
    </source>
</evidence>